<keyword evidence="2" id="KW-1185">Reference proteome</keyword>
<protein>
    <submittedName>
        <fullName evidence="1">Transporter substrate-binding domain-containing protein</fullName>
    </submittedName>
</protein>
<proteinExistence type="predicted"/>
<dbReference type="Gene3D" id="3.40.190.10">
    <property type="entry name" value="Periplasmic binding protein-like II"/>
    <property type="match status" value="2"/>
</dbReference>
<evidence type="ECO:0000313" key="2">
    <source>
        <dbReference type="Proteomes" id="UP000032568"/>
    </source>
</evidence>
<gene>
    <name evidence="1" type="ORF">SG35_006480</name>
</gene>
<sequence length="293" mass="32925">MLSTSQFPVLAEESLPPPLVSYVENGTVVNITGEITTDGYRFNSRSKKTVNLATLQWPPYIGENLCNKGWVFQYAVALLVQKGYQVNIHFYPWARAVRLVELGAMDILFPEYFIESNAPSDNIKGTSRRDLLELSKPYPGGEISFLKRKAEQDKFQGKLKNLVGEKIGVVRGYQNTPEFDAMMDAGLFDIIETVDDLQLMKMLAAKRVNLIIGDPLVLRHTVKHSSLPQQDKALILQETANVLPSLQYNHLYFAVSKKAEDWQQLLADLNLGITAFAQSGETRRIISNGSHCF</sequence>
<dbReference type="KEGG" id="tact:SG35_006480"/>
<reference evidence="1 2" key="1">
    <citation type="journal article" date="2015" name="Genome Announc.">
        <title>Draft Genome Sequences of Marine Isolates of Thalassomonas viridans and Thalassomonas actiniarum.</title>
        <authorList>
            <person name="Olonade I."/>
            <person name="van Zyl L.J."/>
            <person name="Trindade M."/>
        </authorList>
    </citation>
    <scope>NUCLEOTIDE SEQUENCE [LARGE SCALE GENOMIC DNA]</scope>
    <source>
        <strain evidence="1 2">A5K-106</strain>
    </source>
</reference>
<dbReference type="SUPFAM" id="SSF53850">
    <property type="entry name" value="Periplasmic binding protein-like II"/>
    <property type="match status" value="1"/>
</dbReference>
<accession>A0AAF0C632</accession>
<reference evidence="1 2" key="2">
    <citation type="journal article" date="2022" name="Mar. Drugs">
        <title>Bioassay-Guided Fractionation Leads to the Detection of Cholic Acid Generated by the Rare Thalassomonas sp.</title>
        <authorList>
            <person name="Pheiffer F."/>
            <person name="Schneider Y.K."/>
            <person name="Hansen E.H."/>
            <person name="Andersen J.H."/>
            <person name="Isaksson J."/>
            <person name="Busche T."/>
            <person name="R C."/>
            <person name="Kalinowski J."/>
            <person name="Zyl L.V."/>
            <person name="Trindade M."/>
        </authorList>
    </citation>
    <scope>NUCLEOTIDE SEQUENCE [LARGE SCALE GENOMIC DNA]</scope>
    <source>
        <strain evidence="1 2">A5K-106</strain>
    </source>
</reference>
<evidence type="ECO:0000313" key="1">
    <source>
        <dbReference type="EMBL" id="WDE01786.1"/>
    </source>
</evidence>
<organism evidence="1 2">
    <name type="scientific">Thalassomonas actiniarum</name>
    <dbReference type="NCBI Taxonomy" id="485447"/>
    <lineage>
        <taxon>Bacteria</taxon>
        <taxon>Pseudomonadati</taxon>
        <taxon>Pseudomonadota</taxon>
        <taxon>Gammaproteobacteria</taxon>
        <taxon>Alteromonadales</taxon>
        <taxon>Colwelliaceae</taxon>
        <taxon>Thalassomonas</taxon>
    </lineage>
</organism>
<name>A0AAF0C632_9GAMM</name>
<dbReference type="Proteomes" id="UP000032568">
    <property type="component" value="Chromosome"/>
</dbReference>
<dbReference type="EMBL" id="CP059735">
    <property type="protein sequence ID" value="WDE01786.1"/>
    <property type="molecule type" value="Genomic_DNA"/>
</dbReference>
<dbReference type="AlphaFoldDB" id="A0AAF0C632"/>